<dbReference type="PROSITE" id="PS01156">
    <property type="entry name" value="TONB_DEPENDENT_REC_2"/>
    <property type="match status" value="1"/>
</dbReference>
<evidence type="ECO:0000256" key="8">
    <source>
        <dbReference type="ARBA" id="ARBA00023065"/>
    </source>
</evidence>
<evidence type="ECO:0000256" key="4">
    <source>
        <dbReference type="ARBA" id="ARBA00022496"/>
    </source>
</evidence>
<evidence type="ECO:0000259" key="17">
    <source>
        <dbReference type="Pfam" id="PF00593"/>
    </source>
</evidence>
<keyword evidence="2 12" id="KW-0813">Transport</keyword>
<sequence length="757" mass="82985">MTRRSDTCGLFELRLALFAGASLAVIPLPALAQQAAETIALETVTVDGSFIGGVFRPVEEGYEPQGIGGVAAKADLPARQVPFSVEQASAELIEDRGDLTVYEAFESFAGAHTQSTNSDTGSNVARGFFSRGFDIGSGGTVLYNGHRIYGIGSNYRSTVSLAGVELLKGPAAIYYGASEPGGVINYIFKKPLAEARYEIGTRADTDGSYGAFLDAGGPLSKTSDHWRYRFVAEYNKDDDWRDEVEETPKTLYGSLEWAPSDAFVSRLSYEYLDVDGVPQRYDTIRFPGETLLPVPENFFAGYDNDFVDIRQHTVLWETEWTPSEAFGLDTYVLYQHNDQEHQTTRIGGRGGGAPDRFGALPRTTHVGISEDRSIAAGADLKGRFETGAFSHQWLAGYAYSHLKSDGGVVQVSTGTRTNPLRPLRPDAIDPFGARGGAYAFQDELFALIPTDGRGGAFERDDHNVYVQDIVTMPWQTTKLVGAIGYAYTEQTDGPSVTGAGPITTLEDGFVTPRLAVIQDLTDTISVYGSYAESFSPQLLVNDFETFEVLDDPEIGRQYEVGAKQEIMDGAALLTAAAFRIEKENIARRLFPDDELNTNSVLDGVYQSQGLEFGLTGQITDWWTSYMGYAYLDTEVKETDDPVLLGGSIPYVAEHNLALWNKVRVYGEPVGRFGQIDLGLGVNHYSDARDPNGFERDPYTLVDIGLFAEKKLKNGALLKGAVRVENLFDEDYFDQRSFGSSVTYGDPRKVSFQISTVF</sequence>
<dbReference type="SUPFAM" id="SSF56935">
    <property type="entry name" value="Porins"/>
    <property type="match status" value="1"/>
</dbReference>
<dbReference type="InterPro" id="IPR037066">
    <property type="entry name" value="Plug_dom_sf"/>
</dbReference>
<evidence type="ECO:0000256" key="15">
    <source>
        <dbReference type="RuleBase" id="RU003357"/>
    </source>
</evidence>
<evidence type="ECO:0000256" key="3">
    <source>
        <dbReference type="ARBA" id="ARBA00022452"/>
    </source>
</evidence>
<proteinExistence type="inferred from homology"/>
<dbReference type="OrthoDB" id="9760333at2"/>
<name>A0A371WXQ5_9HYPH</name>
<dbReference type="PROSITE" id="PS52016">
    <property type="entry name" value="TONB_DEPENDENT_REC_3"/>
    <property type="match status" value="1"/>
</dbReference>
<evidence type="ECO:0000256" key="6">
    <source>
        <dbReference type="ARBA" id="ARBA00022729"/>
    </source>
</evidence>
<dbReference type="PANTHER" id="PTHR32552:SF68">
    <property type="entry name" value="FERRICHROME OUTER MEMBRANE TRANSPORTER_PHAGE RECEPTOR"/>
    <property type="match status" value="1"/>
</dbReference>
<keyword evidence="9 13" id="KW-0798">TonB box</keyword>
<keyword evidence="7" id="KW-0408">Iron</keyword>
<dbReference type="Proteomes" id="UP000264310">
    <property type="component" value="Unassembled WGS sequence"/>
</dbReference>
<keyword evidence="3 12" id="KW-1134">Transmembrane beta strand</keyword>
<keyword evidence="4" id="KW-0410">Iron transport</keyword>
<evidence type="ECO:0000259" key="18">
    <source>
        <dbReference type="Pfam" id="PF07715"/>
    </source>
</evidence>
<comment type="subcellular location">
    <subcellularLocation>
        <location evidence="1 12">Cell outer membrane</location>
        <topology evidence="1 12">Multi-pass membrane protein</topology>
    </subcellularLocation>
</comment>
<accession>A0A371WXQ5</accession>
<dbReference type="GO" id="GO:0009279">
    <property type="term" value="C:cell outer membrane"/>
    <property type="evidence" value="ECO:0007669"/>
    <property type="project" value="UniProtKB-SubCell"/>
</dbReference>
<evidence type="ECO:0000256" key="12">
    <source>
        <dbReference type="PROSITE-ProRule" id="PRU01360"/>
    </source>
</evidence>
<evidence type="ECO:0000256" key="7">
    <source>
        <dbReference type="ARBA" id="ARBA00023004"/>
    </source>
</evidence>
<dbReference type="InterPro" id="IPR000531">
    <property type="entry name" value="Beta-barrel_TonB"/>
</dbReference>
<keyword evidence="6 16" id="KW-0732">Signal</keyword>
<dbReference type="RefSeq" id="WP_116684949.1">
    <property type="nucleotide sequence ID" value="NZ_QURL01000017.1"/>
</dbReference>
<evidence type="ECO:0000256" key="2">
    <source>
        <dbReference type="ARBA" id="ARBA00022448"/>
    </source>
</evidence>
<dbReference type="Gene3D" id="2.40.170.20">
    <property type="entry name" value="TonB-dependent receptor, beta-barrel domain"/>
    <property type="match status" value="1"/>
</dbReference>
<comment type="similarity">
    <text evidence="12 15">Belongs to the TonB-dependent receptor family.</text>
</comment>
<dbReference type="InterPro" id="IPR010917">
    <property type="entry name" value="TonB_rcpt_CS"/>
</dbReference>
<dbReference type="Pfam" id="PF00593">
    <property type="entry name" value="TonB_dep_Rec_b-barrel"/>
    <property type="match status" value="1"/>
</dbReference>
<feature type="domain" description="TonB-dependent receptor plug" evidence="18">
    <location>
        <begin position="78"/>
        <end position="183"/>
    </location>
</feature>
<dbReference type="InterPro" id="IPR036942">
    <property type="entry name" value="Beta-barrel_TonB_sf"/>
</dbReference>
<dbReference type="CDD" id="cd01347">
    <property type="entry name" value="ligand_gated_channel"/>
    <property type="match status" value="1"/>
</dbReference>
<evidence type="ECO:0000256" key="16">
    <source>
        <dbReference type="SAM" id="SignalP"/>
    </source>
</evidence>
<dbReference type="InterPro" id="IPR039426">
    <property type="entry name" value="TonB-dep_rcpt-like"/>
</dbReference>
<evidence type="ECO:0000256" key="11">
    <source>
        <dbReference type="ARBA" id="ARBA00023237"/>
    </source>
</evidence>
<organism evidence="19 20">
    <name type="scientific">Fulvimarina endophytica</name>
    <dbReference type="NCBI Taxonomy" id="2293836"/>
    <lineage>
        <taxon>Bacteria</taxon>
        <taxon>Pseudomonadati</taxon>
        <taxon>Pseudomonadota</taxon>
        <taxon>Alphaproteobacteria</taxon>
        <taxon>Hyphomicrobiales</taxon>
        <taxon>Aurantimonadaceae</taxon>
        <taxon>Fulvimarina</taxon>
    </lineage>
</organism>
<feature type="signal peptide" evidence="16">
    <location>
        <begin position="1"/>
        <end position="32"/>
    </location>
</feature>
<evidence type="ECO:0000256" key="5">
    <source>
        <dbReference type="ARBA" id="ARBA00022692"/>
    </source>
</evidence>
<evidence type="ECO:0000256" key="10">
    <source>
        <dbReference type="ARBA" id="ARBA00023136"/>
    </source>
</evidence>
<dbReference type="InterPro" id="IPR012910">
    <property type="entry name" value="Plug_dom"/>
</dbReference>
<keyword evidence="8" id="KW-0406">Ion transport</keyword>
<keyword evidence="19" id="KW-0675">Receptor</keyword>
<keyword evidence="10 12" id="KW-0472">Membrane</keyword>
<keyword evidence="11 12" id="KW-0998">Cell outer membrane</keyword>
<keyword evidence="5 12" id="KW-0812">Transmembrane</keyword>
<gene>
    <name evidence="19" type="ORF">DYI37_19515</name>
</gene>
<feature type="short sequence motif" description="TonB box" evidence="13">
    <location>
        <begin position="43"/>
        <end position="49"/>
    </location>
</feature>
<reference evidence="19 20" key="1">
    <citation type="submission" date="2018-08" db="EMBL/GenBank/DDBJ databases">
        <title>Fulvimarina sp. 85, whole genome shotgun sequence.</title>
        <authorList>
            <person name="Tuo L."/>
        </authorList>
    </citation>
    <scope>NUCLEOTIDE SEQUENCE [LARGE SCALE GENOMIC DNA]</scope>
    <source>
        <strain evidence="19 20">85</strain>
    </source>
</reference>
<dbReference type="GO" id="GO:0015344">
    <property type="term" value="F:siderophore uptake transmembrane transporter activity"/>
    <property type="evidence" value="ECO:0007669"/>
    <property type="project" value="TreeGrafter"/>
</dbReference>
<evidence type="ECO:0000256" key="13">
    <source>
        <dbReference type="PROSITE-ProRule" id="PRU10143"/>
    </source>
</evidence>
<dbReference type="Pfam" id="PF07715">
    <property type="entry name" value="Plug"/>
    <property type="match status" value="1"/>
</dbReference>
<feature type="domain" description="TonB-dependent receptor-like beta-barrel" evidence="17">
    <location>
        <begin position="267"/>
        <end position="705"/>
    </location>
</feature>
<evidence type="ECO:0000256" key="14">
    <source>
        <dbReference type="PROSITE-ProRule" id="PRU10144"/>
    </source>
</evidence>
<feature type="chain" id="PRO_5016580384" evidence="16">
    <location>
        <begin position="33"/>
        <end position="757"/>
    </location>
</feature>
<evidence type="ECO:0000313" key="20">
    <source>
        <dbReference type="Proteomes" id="UP000264310"/>
    </source>
</evidence>
<feature type="short sequence motif" description="TonB C-terminal box" evidence="14">
    <location>
        <begin position="740"/>
        <end position="757"/>
    </location>
</feature>
<evidence type="ECO:0000313" key="19">
    <source>
        <dbReference type="EMBL" id="RFC61770.1"/>
    </source>
</evidence>
<protein>
    <submittedName>
        <fullName evidence="19">TonB-dependent receptor</fullName>
    </submittedName>
</protein>
<keyword evidence="20" id="KW-1185">Reference proteome</keyword>
<dbReference type="AlphaFoldDB" id="A0A371WXQ5"/>
<dbReference type="Gene3D" id="2.170.130.10">
    <property type="entry name" value="TonB-dependent receptor, plug domain"/>
    <property type="match status" value="1"/>
</dbReference>
<dbReference type="PANTHER" id="PTHR32552">
    <property type="entry name" value="FERRICHROME IRON RECEPTOR-RELATED"/>
    <property type="match status" value="1"/>
</dbReference>
<comment type="caution">
    <text evidence="19">The sequence shown here is derived from an EMBL/GenBank/DDBJ whole genome shotgun (WGS) entry which is preliminary data.</text>
</comment>
<dbReference type="EMBL" id="QURL01000017">
    <property type="protein sequence ID" value="RFC61770.1"/>
    <property type="molecule type" value="Genomic_DNA"/>
</dbReference>
<dbReference type="InterPro" id="IPR010916">
    <property type="entry name" value="TonB_box_CS"/>
</dbReference>
<evidence type="ECO:0000256" key="1">
    <source>
        <dbReference type="ARBA" id="ARBA00004571"/>
    </source>
</evidence>
<evidence type="ECO:0000256" key="9">
    <source>
        <dbReference type="ARBA" id="ARBA00023077"/>
    </source>
</evidence>
<dbReference type="PROSITE" id="PS00430">
    <property type="entry name" value="TONB_DEPENDENT_REC_1"/>
    <property type="match status" value="1"/>
</dbReference>